<feature type="region of interest" description="Disordered" evidence="2">
    <location>
        <begin position="293"/>
        <end position="358"/>
    </location>
</feature>
<feature type="compositionally biased region" description="Gly residues" evidence="2">
    <location>
        <begin position="657"/>
        <end position="675"/>
    </location>
</feature>
<dbReference type="Gene3D" id="3.30.760.10">
    <property type="entry name" value="RNA Cap, Translation Initiation Factor Eif4e"/>
    <property type="match status" value="1"/>
</dbReference>
<accession>A0AAX4K1M2</accession>
<feature type="region of interest" description="Disordered" evidence="2">
    <location>
        <begin position="657"/>
        <end position="701"/>
    </location>
</feature>
<feature type="compositionally biased region" description="Low complexity" evidence="2">
    <location>
        <begin position="293"/>
        <end position="319"/>
    </location>
</feature>
<feature type="compositionally biased region" description="Polar residues" evidence="2">
    <location>
        <begin position="111"/>
        <end position="122"/>
    </location>
</feature>
<feature type="compositionally biased region" description="Low complexity" evidence="2">
    <location>
        <begin position="86"/>
        <end position="98"/>
    </location>
</feature>
<dbReference type="AlphaFoldDB" id="A0AAX4K1M2"/>
<dbReference type="SUPFAM" id="SSF55418">
    <property type="entry name" value="eIF4e-like"/>
    <property type="match status" value="1"/>
</dbReference>
<sequence length="701" mass="73712">MPDTILQADSPLPLSAGFEEGKTPVEKKGLMLPPPIPSKEAKSDNNGVPGPPPRMTRLPSLKQLSDHLHYTPSSSSTAQFANNVLSTPGQSPSSSSIPATPPSLRIATGSALPQGTPGSVAQSPLIAPSPSSRLRLPASAMMRSLSSGSNGNGPTIGTPLETLHSPNWMSRTMSSGNTSGSPLDLFGNPTSTGSEVLKDSPISATIPNSITGTPQSTTTPNGSVLPGRESAPPMSRSSSTNSYIQGYSNVPSLDQIRRRISISQMKNPSLATISNDSPALPLNSEVTATIATTTTSSYTAPPAEKSPSTTITTSETPTTAKDATSTKTEKQVESPPHSASLTASSSSSAENELINGKKKKEHPLRFAWTLFFDSKTYKPDPTSLPKKEGEKALTDYEMTLLTVGKFDTVEGFARHLNNIRLPSLLNKNSNYHMFKNGIRPMWEDPSNANGGKWVILFRNSPSTLDVAWANLTMALVGEILDDEDEVCGIVSSNRPKIDRIQIWTRSRDDHDKLNKLGRKILEIMNLDGRDRESMSMEYQYSATNSHPPSGLFLHIPFPAAPTRSTSSLSSTTTTPNRLSVSGQQQNPVGLGISSSSTLSPRLGNGSLLKSPTNNSFGIGTGKLEPPTLSTSLSQRRLSGGAMAGANAFAGPMGGMGMGRIGSSGGSNGGTPGGLGSNLSRSSSPSINISPSPSPTPRALKG</sequence>
<dbReference type="InterPro" id="IPR023398">
    <property type="entry name" value="TIF_eIF4e-like"/>
</dbReference>
<feature type="compositionally biased region" description="Low complexity" evidence="2">
    <location>
        <begin position="676"/>
        <end position="690"/>
    </location>
</feature>
<feature type="compositionally biased region" description="Polar residues" evidence="2">
    <location>
        <begin position="202"/>
        <end position="222"/>
    </location>
</feature>
<dbReference type="GeneID" id="91096624"/>
<feature type="compositionally biased region" description="Polar residues" evidence="2">
    <location>
        <begin position="580"/>
        <end position="599"/>
    </location>
</feature>
<keyword evidence="1" id="KW-0648">Protein biosynthesis</keyword>
<feature type="compositionally biased region" description="Polar residues" evidence="2">
    <location>
        <begin position="607"/>
        <end position="617"/>
    </location>
</feature>
<keyword evidence="1" id="KW-0694">RNA-binding</keyword>
<dbReference type="GO" id="GO:0003743">
    <property type="term" value="F:translation initiation factor activity"/>
    <property type="evidence" value="ECO:0007669"/>
    <property type="project" value="UniProtKB-KW"/>
</dbReference>
<feature type="compositionally biased region" description="Low complexity" evidence="2">
    <location>
        <begin position="562"/>
        <end position="579"/>
    </location>
</feature>
<evidence type="ECO:0000313" key="3">
    <source>
        <dbReference type="EMBL" id="WWC91014.1"/>
    </source>
</evidence>
<proteinExistence type="inferred from homology"/>
<dbReference type="RefSeq" id="XP_066077777.1">
    <property type="nucleotide sequence ID" value="XM_066221680.1"/>
</dbReference>
<feature type="region of interest" description="Disordered" evidence="2">
    <location>
        <begin position="195"/>
        <end position="246"/>
    </location>
</feature>
<evidence type="ECO:0008006" key="5">
    <source>
        <dbReference type="Google" id="ProtNLM"/>
    </source>
</evidence>
<evidence type="ECO:0000256" key="1">
    <source>
        <dbReference type="RuleBase" id="RU004374"/>
    </source>
</evidence>
<evidence type="ECO:0000256" key="2">
    <source>
        <dbReference type="SAM" id="MobiDB-lite"/>
    </source>
</evidence>
<dbReference type="PANTHER" id="PTHR11960">
    <property type="entry name" value="EUKARYOTIC TRANSLATION INITIATION FACTOR 4E RELATED"/>
    <property type="match status" value="1"/>
</dbReference>
<feature type="compositionally biased region" description="Low complexity" evidence="2">
    <location>
        <begin position="123"/>
        <end position="132"/>
    </location>
</feature>
<feature type="compositionally biased region" description="Low complexity" evidence="2">
    <location>
        <begin position="338"/>
        <end position="349"/>
    </location>
</feature>
<feature type="region of interest" description="Disordered" evidence="2">
    <location>
        <begin position="1"/>
        <end position="132"/>
    </location>
</feature>
<feature type="compositionally biased region" description="Polar residues" evidence="2">
    <location>
        <begin position="235"/>
        <end position="246"/>
    </location>
</feature>
<feature type="compositionally biased region" description="Polar residues" evidence="2">
    <location>
        <begin position="71"/>
        <end position="85"/>
    </location>
</feature>
<feature type="compositionally biased region" description="Basic and acidic residues" evidence="2">
    <location>
        <begin position="19"/>
        <end position="29"/>
    </location>
</feature>
<gene>
    <name evidence="3" type="ORF">L201_005954</name>
</gene>
<dbReference type="Proteomes" id="UP001355207">
    <property type="component" value="Chromosome 8"/>
</dbReference>
<dbReference type="EMBL" id="CP144105">
    <property type="protein sequence ID" value="WWC91014.1"/>
    <property type="molecule type" value="Genomic_DNA"/>
</dbReference>
<dbReference type="GO" id="GO:0000340">
    <property type="term" value="F:RNA 7-methylguanosine cap binding"/>
    <property type="evidence" value="ECO:0007669"/>
    <property type="project" value="TreeGrafter"/>
</dbReference>
<dbReference type="InterPro" id="IPR001040">
    <property type="entry name" value="TIF_eIF_4E"/>
</dbReference>
<comment type="similarity">
    <text evidence="1">Belongs to the eukaryotic initiation factor 4E family.</text>
</comment>
<keyword evidence="4" id="KW-1185">Reference proteome</keyword>
<dbReference type="Pfam" id="PF01652">
    <property type="entry name" value="IF4E"/>
    <property type="match status" value="1"/>
</dbReference>
<evidence type="ECO:0000313" key="4">
    <source>
        <dbReference type="Proteomes" id="UP001355207"/>
    </source>
</evidence>
<feature type="region of interest" description="Disordered" evidence="2">
    <location>
        <begin position="562"/>
        <end position="636"/>
    </location>
</feature>
<dbReference type="PANTHER" id="PTHR11960:SF73">
    <property type="entry name" value="TRANSLATION INITIATION FACTOR 4E, PUTATIVE-RELATED"/>
    <property type="match status" value="1"/>
</dbReference>
<name>A0AAX4K1M2_9TREE</name>
<feature type="compositionally biased region" description="Low complexity" evidence="2">
    <location>
        <begin position="627"/>
        <end position="636"/>
    </location>
</feature>
<keyword evidence="1" id="KW-0396">Initiation factor</keyword>
<reference evidence="3 4" key="1">
    <citation type="submission" date="2024-01" db="EMBL/GenBank/DDBJ databases">
        <title>Comparative genomics of Cryptococcus and Kwoniella reveals pathogenesis evolution and contrasting modes of karyotype evolution via chromosome fusion or intercentromeric recombination.</title>
        <authorList>
            <person name="Coelho M.A."/>
            <person name="David-Palma M."/>
            <person name="Shea T."/>
            <person name="Bowers K."/>
            <person name="McGinley-Smith S."/>
            <person name="Mohammad A.W."/>
            <person name="Gnirke A."/>
            <person name="Yurkov A.M."/>
            <person name="Nowrousian M."/>
            <person name="Sun S."/>
            <person name="Cuomo C.A."/>
            <person name="Heitman J."/>
        </authorList>
    </citation>
    <scope>NUCLEOTIDE SEQUENCE [LARGE SCALE GENOMIC DNA]</scope>
    <source>
        <strain evidence="3 4">CBS 6074</strain>
    </source>
</reference>
<dbReference type="GO" id="GO:0016281">
    <property type="term" value="C:eukaryotic translation initiation factor 4F complex"/>
    <property type="evidence" value="ECO:0007669"/>
    <property type="project" value="TreeGrafter"/>
</dbReference>
<organism evidence="3 4">
    <name type="scientific">Kwoniella dendrophila CBS 6074</name>
    <dbReference type="NCBI Taxonomy" id="1295534"/>
    <lineage>
        <taxon>Eukaryota</taxon>
        <taxon>Fungi</taxon>
        <taxon>Dikarya</taxon>
        <taxon>Basidiomycota</taxon>
        <taxon>Agaricomycotina</taxon>
        <taxon>Tremellomycetes</taxon>
        <taxon>Tremellales</taxon>
        <taxon>Cryptococcaceae</taxon>
        <taxon>Kwoniella</taxon>
    </lineage>
</organism>
<protein>
    <recommendedName>
        <fullName evidence="5">Translation initiation factor 4E</fullName>
    </recommendedName>
</protein>